<dbReference type="EMBL" id="AXCV01000215">
    <property type="protein sequence ID" value="KGO31773.1"/>
    <property type="molecule type" value="Genomic_DNA"/>
</dbReference>
<evidence type="ECO:0000256" key="1">
    <source>
        <dbReference type="SAM" id="MobiDB-lite"/>
    </source>
</evidence>
<gene>
    <name evidence="2" type="ORF">Q757_05150</name>
</gene>
<proteinExistence type="predicted"/>
<name>A0ABR4XQN9_9LACO</name>
<evidence type="ECO:0008006" key="4">
    <source>
        <dbReference type="Google" id="ProtNLM"/>
    </source>
</evidence>
<evidence type="ECO:0000313" key="2">
    <source>
        <dbReference type="EMBL" id="KGO31773.1"/>
    </source>
</evidence>
<reference evidence="2 3" key="1">
    <citation type="journal article" date="2014" name="Antonie Van Leeuwenhoek">
        <title>Oenococcus alcoholitolerans sp. nov., a lactic acid bacteria isolated from cachaca and ethanol fermentation processes.</title>
        <authorList>
            <person name="Badotti F."/>
            <person name="Moreira A.P."/>
            <person name="Tonon L.A."/>
            <person name="de Lucena B.T."/>
            <person name="Gomes Fde C."/>
            <person name="Kruger R."/>
            <person name="Thompson C.C."/>
            <person name="de Morais M.A.Jr."/>
            <person name="Rosa C.A."/>
            <person name="Thompson F.L."/>
        </authorList>
    </citation>
    <scope>NUCLEOTIDE SEQUENCE [LARGE SCALE GENOMIC DNA]</scope>
    <source>
        <strain evidence="2 3">UFRJ-M7.2.18</strain>
    </source>
</reference>
<accession>A0ABR4XQN9</accession>
<dbReference type="Proteomes" id="UP000030023">
    <property type="component" value="Unassembled WGS sequence"/>
</dbReference>
<keyword evidence="3" id="KW-1185">Reference proteome</keyword>
<feature type="region of interest" description="Disordered" evidence="1">
    <location>
        <begin position="114"/>
        <end position="154"/>
    </location>
</feature>
<sequence>MLFQSLPEKKQEELKNKARDTFDKAKDLGYDVAYAGADLVGDFSDKAQQKVIDLDKQISDSKYGDKYSDIKDKAGDLAKQTKPYVKKAKDTTAPYVDKAVNKAKDTIDSLQERFAKKEEVEVDPDLQDPQVKTDDTGTEDGTENASDSDPKETK</sequence>
<dbReference type="Gene3D" id="1.20.120.20">
    <property type="entry name" value="Apolipoprotein"/>
    <property type="match status" value="1"/>
</dbReference>
<protein>
    <recommendedName>
        <fullName evidence="4">YtxH domain-containing protein</fullName>
    </recommendedName>
</protein>
<organism evidence="2 3">
    <name type="scientific">Oenococcus alcoholitolerans</name>
    <dbReference type="NCBI Taxonomy" id="931074"/>
    <lineage>
        <taxon>Bacteria</taxon>
        <taxon>Bacillati</taxon>
        <taxon>Bacillota</taxon>
        <taxon>Bacilli</taxon>
        <taxon>Lactobacillales</taxon>
        <taxon>Lactobacillaceae</taxon>
        <taxon>Oenococcus</taxon>
    </lineage>
</organism>
<evidence type="ECO:0000313" key="3">
    <source>
        <dbReference type="Proteomes" id="UP000030023"/>
    </source>
</evidence>
<comment type="caution">
    <text evidence="2">The sequence shown here is derived from an EMBL/GenBank/DDBJ whole genome shotgun (WGS) entry which is preliminary data.</text>
</comment>